<sequence>MQQSRVAEVQRWIAEQPQKRCLECGASSTPLWRRGPTGMNTLCNACGLRFKNKSKASNPNKKINNDIINKGKRRTRIGNGVSLEKKLMGLANQIFSHRPPKERRWMRLTEEEQVAVLLMSFNA</sequence>
<dbReference type="CDD" id="cd00202">
    <property type="entry name" value="ZnF_GATA"/>
    <property type="match status" value="1"/>
</dbReference>
<protein>
    <recommendedName>
        <fullName evidence="10">GATA-type domain-containing protein</fullName>
    </recommendedName>
</protein>
<proteinExistence type="inferred from homology"/>
<evidence type="ECO:0000256" key="3">
    <source>
        <dbReference type="ARBA" id="ARBA00022833"/>
    </source>
</evidence>
<dbReference type="GO" id="GO:0043565">
    <property type="term" value="F:sequence-specific DNA binding"/>
    <property type="evidence" value="ECO:0007669"/>
    <property type="project" value="InterPro"/>
</dbReference>
<dbReference type="Gene3D" id="3.30.50.10">
    <property type="entry name" value="Erythroid Transcription Factor GATA-1, subunit A"/>
    <property type="match status" value="1"/>
</dbReference>
<evidence type="ECO:0000256" key="2">
    <source>
        <dbReference type="ARBA" id="ARBA00022771"/>
    </source>
</evidence>
<keyword evidence="12" id="KW-1185">Reference proteome</keyword>
<dbReference type="PROSITE" id="PS00344">
    <property type="entry name" value="GATA_ZN_FINGER_1"/>
    <property type="match status" value="1"/>
</dbReference>
<dbReference type="GO" id="GO:0008270">
    <property type="term" value="F:zinc ion binding"/>
    <property type="evidence" value="ECO:0007669"/>
    <property type="project" value="UniProtKB-KW"/>
</dbReference>
<keyword evidence="5" id="KW-0238">DNA-binding</keyword>
<evidence type="ECO:0000256" key="6">
    <source>
        <dbReference type="ARBA" id="ARBA00023163"/>
    </source>
</evidence>
<dbReference type="PANTHER" id="PTHR47172">
    <property type="entry name" value="OS01G0976800 PROTEIN"/>
    <property type="match status" value="1"/>
</dbReference>
<evidence type="ECO:0000256" key="7">
    <source>
        <dbReference type="ARBA" id="ARBA00024019"/>
    </source>
</evidence>
<organism evidence="11 12">
    <name type="scientific">Lupinus luteus</name>
    <name type="common">European yellow lupine</name>
    <dbReference type="NCBI Taxonomy" id="3873"/>
    <lineage>
        <taxon>Eukaryota</taxon>
        <taxon>Viridiplantae</taxon>
        <taxon>Streptophyta</taxon>
        <taxon>Embryophyta</taxon>
        <taxon>Tracheophyta</taxon>
        <taxon>Spermatophyta</taxon>
        <taxon>Magnoliopsida</taxon>
        <taxon>eudicotyledons</taxon>
        <taxon>Gunneridae</taxon>
        <taxon>Pentapetalae</taxon>
        <taxon>rosids</taxon>
        <taxon>fabids</taxon>
        <taxon>Fabales</taxon>
        <taxon>Fabaceae</taxon>
        <taxon>Papilionoideae</taxon>
        <taxon>50 kb inversion clade</taxon>
        <taxon>genistoids sensu lato</taxon>
        <taxon>core genistoids</taxon>
        <taxon>Genisteae</taxon>
        <taxon>Lupinus</taxon>
    </lineage>
</organism>
<dbReference type="SMART" id="SM00401">
    <property type="entry name" value="ZnF_GATA"/>
    <property type="match status" value="1"/>
</dbReference>
<evidence type="ECO:0000256" key="1">
    <source>
        <dbReference type="ARBA" id="ARBA00022723"/>
    </source>
</evidence>
<evidence type="ECO:0000256" key="9">
    <source>
        <dbReference type="PROSITE-ProRule" id="PRU00094"/>
    </source>
</evidence>
<keyword evidence="6" id="KW-0804">Transcription</keyword>
<dbReference type="SUPFAM" id="SSF57716">
    <property type="entry name" value="Glucocorticoid receptor-like (DNA-binding domain)"/>
    <property type="match status" value="1"/>
</dbReference>
<keyword evidence="2 9" id="KW-0863">Zinc-finger</keyword>
<dbReference type="Pfam" id="PF00320">
    <property type="entry name" value="GATA"/>
    <property type="match status" value="1"/>
</dbReference>
<dbReference type="GO" id="GO:0006355">
    <property type="term" value="P:regulation of DNA-templated transcription"/>
    <property type="evidence" value="ECO:0007669"/>
    <property type="project" value="InterPro"/>
</dbReference>
<evidence type="ECO:0000256" key="8">
    <source>
        <dbReference type="ARBA" id="ARBA00037539"/>
    </source>
</evidence>
<evidence type="ECO:0000256" key="4">
    <source>
        <dbReference type="ARBA" id="ARBA00023015"/>
    </source>
</evidence>
<evidence type="ECO:0000313" key="11">
    <source>
        <dbReference type="EMBL" id="CAL0334448.1"/>
    </source>
</evidence>
<dbReference type="AlphaFoldDB" id="A0AAV1YKI7"/>
<comment type="caution">
    <text evidence="11">The sequence shown here is derived from an EMBL/GenBank/DDBJ whole genome shotgun (WGS) entry which is preliminary data.</text>
</comment>
<dbReference type="PROSITE" id="PS50114">
    <property type="entry name" value="GATA_ZN_FINGER_2"/>
    <property type="match status" value="1"/>
</dbReference>
<accession>A0AAV1YKI7</accession>
<keyword evidence="1" id="KW-0479">Metal-binding</keyword>
<feature type="domain" description="GATA-type" evidence="10">
    <location>
        <begin position="15"/>
        <end position="51"/>
    </location>
</feature>
<comment type="similarity">
    <text evidence="7">Belongs to the type IV zinc-finger family. Class B subfamily.</text>
</comment>
<dbReference type="InterPro" id="IPR013088">
    <property type="entry name" value="Znf_NHR/GATA"/>
</dbReference>
<comment type="function">
    <text evidence="8">Transcriptional regulator that specifically binds 5'-GATA-3' or 5'-GAT-3' motifs within gene promoters.</text>
</comment>
<evidence type="ECO:0000256" key="5">
    <source>
        <dbReference type="ARBA" id="ARBA00023125"/>
    </source>
</evidence>
<dbReference type="PANTHER" id="PTHR47172:SF24">
    <property type="entry name" value="GATA ZINC FINGER DOMAIN-CONTAINING PROTEIN 14-RELATED"/>
    <property type="match status" value="1"/>
</dbReference>
<keyword evidence="4" id="KW-0805">Transcription regulation</keyword>
<evidence type="ECO:0000313" key="12">
    <source>
        <dbReference type="Proteomes" id="UP001497480"/>
    </source>
</evidence>
<name>A0AAV1YKI7_LUPLU</name>
<dbReference type="Proteomes" id="UP001497480">
    <property type="component" value="Unassembled WGS sequence"/>
</dbReference>
<gene>
    <name evidence="11" type="ORF">LLUT_LOCUS35508</name>
</gene>
<evidence type="ECO:0000259" key="10">
    <source>
        <dbReference type="PROSITE" id="PS50114"/>
    </source>
</evidence>
<dbReference type="InterPro" id="IPR000679">
    <property type="entry name" value="Znf_GATA"/>
</dbReference>
<reference evidence="11 12" key="1">
    <citation type="submission" date="2024-03" db="EMBL/GenBank/DDBJ databases">
        <authorList>
            <person name="Martinez-Hernandez J."/>
        </authorList>
    </citation>
    <scope>NUCLEOTIDE SEQUENCE [LARGE SCALE GENOMIC DNA]</scope>
</reference>
<keyword evidence="3" id="KW-0862">Zinc</keyword>
<dbReference type="EMBL" id="CAXHTB010000026">
    <property type="protein sequence ID" value="CAL0334448.1"/>
    <property type="molecule type" value="Genomic_DNA"/>
</dbReference>